<reference evidence="2 3" key="1">
    <citation type="submission" date="2011-01" db="EMBL/GenBank/DDBJ databases">
        <authorList>
            <person name="Muzny D."/>
            <person name="Qin X."/>
            <person name="Deng J."/>
            <person name="Jiang H."/>
            <person name="Liu Y."/>
            <person name="Qu J."/>
            <person name="Song X.-Z."/>
            <person name="Zhang L."/>
            <person name="Thornton R."/>
            <person name="Coyle M."/>
            <person name="Francisco L."/>
            <person name="Jackson L."/>
            <person name="Javaid M."/>
            <person name="Korchina V."/>
            <person name="Kovar C."/>
            <person name="Mata R."/>
            <person name="Mathew T."/>
            <person name="Ngo R."/>
            <person name="Nguyen L."/>
            <person name="Nguyen N."/>
            <person name="Okwuonu G."/>
            <person name="Ongeri F."/>
            <person name="Pham C."/>
            <person name="Simmons D."/>
            <person name="Wilczek-Boney K."/>
            <person name="Hale W."/>
            <person name="Jakkamsetti A."/>
            <person name="Pham P."/>
            <person name="Ruth R."/>
            <person name="San Lucas F."/>
            <person name="Warren J."/>
            <person name="Zhang J."/>
            <person name="Zhao Z."/>
            <person name="Zhou C."/>
            <person name="Zhu D."/>
            <person name="Lee S."/>
            <person name="Bess C."/>
            <person name="Blankenburg K."/>
            <person name="Forbes L."/>
            <person name="Fu Q."/>
            <person name="Gubbala S."/>
            <person name="Hirani K."/>
            <person name="Jayaseelan J.C."/>
            <person name="Lara F."/>
            <person name="Munidasa M."/>
            <person name="Palculict T."/>
            <person name="Patil S."/>
            <person name="Pu L.-L."/>
            <person name="Saada N."/>
            <person name="Tang L."/>
            <person name="Weissenberger G."/>
            <person name="Zhu Y."/>
            <person name="Hemphill L."/>
            <person name="Shang Y."/>
            <person name="Youmans B."/>
            <person name="Ayvaz T."/>
            <person name="Ross M."/>
            <person name="Santibanez J."/>
            <person name="Aqrawi P."/>
            <person name="Gross S."/>
            <person name="Joshi V."/>
            <person name="Fowler G."/>
            <person name="Nazareth L."/>
            <person name="Reid J."/>
            <person name="Worley K."/>
            <person name="Petrosino J."/>
            <person name="Highlander S."/>
            <person name="Gibbs R."/>
        </authorList>
    </citation>
    <scope>NUCLEOTIDE SEQUENCE [LARGE SCALE GENOMIC DNA]</scope>
    <source>
        <strain evidence="2 3">DSM 16608</strain>
    </source>
</reference>
<keyword evidence="3" id="KW-1185">Reference proteome</keyword>
<dbReference type="STRING" id="888743.HMPREF9141_2259"/>
<organism evidence="2 3">
    <name type="scientific">Prevotella multiformis DSM 16608</name>
    <dbReference type="NCBI Taxonomy" id="888743"/>
    <lineage>
        <taxon>Bacteria</taxon>
        <taxon>Pseudomonadati</taxon>
        <taxon>Bacteroidota</taxon>
        <taxon>Bacteroidia</taxon>
        <taxon>Bacteroidales</taxon>
        <taxon>Prevotellaceae</taxon>
        <taxon>Prevotella</taxon>
    </lineage>
</organism>
<protein>
    <submittedName>
        <fullName evidence="2">Uncharacterized protein</fullName>
    </submittedName>
</protein>
<dbReference type="Proteomes" id="UP000005697">
    <property type="component" value="Unassembled WGS sequence"/>
</dbReference>
<keyword evidence="1" id="KW-0472">Membrane</keyword>
<gene>
    <name evidence="2" type="ORF">HMPREF9141_2259</name>
</gene>
<evidence type="ECO:0000256" key="1">
    <source>
        <dbReference type="SAM" id="Phobius"/>
    </source>
</evidence>
<evidence type="ECO:0000313" key="2">
    <source>
        <dbReference type="EMBL" id="EGC19220.1"/>
    </source>
</evidence>
<keyword evidence="1" id="KW-1133">Transmembrane helix</keyword>
<feature type="transmembrane region" description="Helical" evidence="1">
    <location>
        <begin position="178"/>
        <end position="198"/>
    </location>
</feature>
<dbReference type="EMBL" id="AEWX01000030">
    <property type="protein sequence ID" value="EGC19220.1"/>
    <property type="molecule type" value="Genomic_DNA"/>
</dbReference>
<evidence type="ECO:0000313" key="3">
    <source>
        <dbReference type="Proteomes" id="UP000005697"/>
    </source>
</evidence>
<name>F0F9J2_9BACT</name>
<accession>F0F9J2</accession>
<feature type="transmembrane region" description="Helical" evidence="1">
    <location>
        <begin position="45"/>
        <end position="70"/>
    </location>
</feature>
<dbReference type="AlphaFoldDB" id="F0F9J2"/>
<dbReference type="HOGENOM" id="CLU_1319968_0_0_10"/>
<feature type="transmembrane region" description="Helical" evidence="1">
    <location>
        <begin position="6"/>
        <end position="33"/>
    </location>
</feature>
<comment type="caution">
    <text evidence="2">The sequence shown here is derived from an EMBL/GenBank/DDBJ whole genome shotgun (WGS) entry which is preliminary data.</text>
</comment>
<dbReference type="RefSeq" id="WP_007367011.1">
    <property type="nucleotide sequence ID" value="NZ_GL872282.1"/>
</dbReference>
<sequence length="212" mass="23250">MGMILVLAFWAVAILLLSLASGLLTLPFSCLLCKRQRKRKMLLCFLTPGTALCTYAAGSFVCMVVIAVILGTDIGIGDSWSAALKNHYELASTDAPENGGICRKDDPCGEVLVSEVTHLQVLGDSVIGKADGSYFIFNLKNGIHTDSLTYQELTRHISPSTIHLVDNSTYYREQRKTAYAIAGILCLLLTALSVWLLWRIGLHGFQKKLQEL</sequence>
<keyword evidence="1" id="KW-0812">Transmembrane</keyword>
<dbReference type="eggNOG" id="ENOG503414G">
    <property type="taxonomic scope" value="Bacteria"/>
</dbReference>
<proteinExistence type="predicted"/>